<dbReference type="GO" id="GO:0006508">
    <property type="term" value="P:proteolysis"/>
    <property type="evidence" value="ECO:0007669"/>
    <property type="project" value="TreeGrafter"/>
</dbReference>
<reference evidence="3 4" key="2">
    <citation type="journal article" date="2019" name="G3 (Bethesda)">
        <title>Hybrid Assembly of the Genome of the Entomopathogenic Nematode Steinernema carpocapsae Identifies the X-Chromosome.</title>
        <authorList>
            <person name="Serra L."/>
            <person name="Macchietto M."/>
            <person name="Macias-Munoz A."/>
            <person name="McGill C.J."/>
            <person name="Rodriguez I.M."/>
            <person name="Rodriguez B."/>
            <person name="Murad R."/>
            <person name="Mortazavi A."/>
        </authorList>
    </citation>
    <scope>NUCLEOTIDE SEQUENCE [LARGE SCALE GENOMIC DNA]</scope>
    <source>
        <strain evidence="3 4">ALL</strain>
    </source>
</reference>
<evidence type="ECO:0000313" key="4">
    <source>
        <dbReference type="Proteomes" id="UP000298663"/>
    </source>
</evidence>
<feature type="domain" description="ERAP1-like C-terminal" evidence="2">
    <location>
        <begin position="140"/>
        <end position="475"/>
    </location>
</feature>
<dbReference type="InterPro" id="IPR027268">
    <property type="entry name" value="Peptidase_M4/M1_CTD_sf"/>
</dbReference>
<dbReference type="GO" id="GO:0043171">
    <property type="term" value="P:peptide catabolic process"/>
    <property type="evidence" value="ECO:0007669"/>
    <property type="project" value="TreeGrafter"/>
</dbReference>
<evidence type="ECO:0000259" key="2">
    <source>
        <dbReference type="Pfam" id="PF11838"/>
    </source>
</evidence>
<accession>A0A4U5MMK3</accession>
<evidence type="ECO:0000256" key="1">
    <source>
        <dbReference type="ARBA" id="ARBA00010136"/>
    </source>
</evidence>
<sequence length="496" mass="56495">MRSILGDETLRKGLVSYLKKHAYGSVTIDDLFDSLTAQAQKDGITDWTGASLDVAKVMKPFFYQVGYPVVNLASDPISNTVTLKQSPMINMSSYSIPSEYGYTWSIPLTCRNNNTKQLFWFPANSSSISIDLGTTWQVDNFQAQGFFRVQYDEVTWSRIYKQLMEDPSVFDPISRASLMDDAWNLAERGTLDYARLLDMTLYMAKEDHYAAWATLDKIANQLKPLMKSQDEYPKLLKHLATIVGPQQQNISWEKAGTWPATQFSGIINRLACENGAQNCVTQATNLFQEFDTHCQYSQAGTASCSRVAPDNRQTLYCMGLSQDASKFDLVYGFFQWFSNTTYDMIYDNMNLLYGLSCVKDKTYLDRLMTILLDGTYNPCRLNGGNWRSGYNDCMKPLIVLNIAWNDPTGEYLEGYLSAHKKQVYDSAFDFQTYVNAMTTGWDTEEKANNLLRLSLDEGLQESYRQILVSASATVRTRIKWLNTKGAQIKKWLNAHY</sequence>
<comment type="caution">
    <text evidence="3">The sequence shown here is derived from an EMBL/GenBank/DDBJ whole genome shotgun (WGS) entry which is preliminary data.</text>
</comment>
<dbReference type="Proteomes" id="UP000298663">
    <property type="component" value="Unassembled WGS sequence"/>
</dbReference>
<comment type="similarity">
    <text evidence="1">Belongs to the peptidase M1 family.</text>
</comment>
<dbReference type="Pfam" id="PF11838">
    <property type="entry name" value="ERAP1_C"/>
    <property type="match status" value="1"/>
</dbReference>
<dbReference type="GO" id="GO:0005737">
    <property type="term" value="C:cytoplasm"/>
    <property type="evidence" value="ECO:0007669"/>
    <property type="project" value="TreeGrafter"/>
</dbReference>
<dbReference type="GO" id="GO:0016020">
    <property type="term" value="C:membrane"/>
    <property type="evidence" value="ECO:0007669"/>
    <property type="project" value="TreeGrafter"/>
</dbReference>
<dbReference type="PANTHER" id="PTHR11533:SF301">
    <property type="entry name" value="AMINOPEPTIDASE"/>
    <property type="match status" value="1"/>
</dbReference>
<evidence type="ECO:0000313" key="3">
    <source>
        <dbReference type="EMBL" id="TKR70403.1"/>
    </source>
</evidence>
<dbReference type="PANTHER" id="PTHR11533">
    <property type="entry name" value="PROTEASE M1 ZINC METALLOPROTEASE"/>
    <property type="match status" value="1"/>
</dbReference>
<dbReference type="InterPro" id="IPR024571">
    <property type="entry name" value="ERAP1-like_C_dom"/>
</dbReference>
<protein>
    <recommendedName>
        <fullName evidence="2">ERAP1-like C-terminal domain-containing protein</fullName>
    </recommendedName>
</protein>
<dbReference type="Gene3D" id="2.60.40.1910">
    <property type="match status" value="1"/>
</dbReference>
<dbReference type="OrthoDB" id="5811161at2759"/>
<dbReference type="AlphaFoldDB" id="A0A4U5MMK3"/>
<dbReference type="STRING" id="34508.A0A4U5MMK3"/>
<dbReference type="GO" id="GO:0070006">
    <property type="term" value="F:metalloaminopeptidase activity"/>
    <property type="evidence" value="ECO:0007669"/>
    <property type="project" value="TreeGrafter"/>
</dbReference>
<dbReference type="SUPFAM" id="SSF55486">
    <property type="entry name" value="Metalloproteases ('zincins'), catalytic domain"/>
    <property type="match status" value="1"/>
</dbReference>
<keyword evidence="4" id="KW-1185">Reference proteome</keyword>
<dbReference type="GO" id="GO:0042277">
    <property type="term" value="F:peptide binding"/>
    <property type="evidence" value="ECO:0007669"/>
    <property type="project" value="TreeGrafter"/>
</dbReference>
<dbReference type="Gene3D" id="1.10.390.10">
    <property type="entry name" value="Neutral Protease Domain 2"/>
    <property type="match status" value="1"/>
</dbReference>
<dbReference type="Gene3D" id="1.25.50.20">
    <property type="match status" value="1"/>
</dbReference>
<dbReference type="EMBL" id="AZBU02000007">
    <property type="protein sequence ID" value="TKR70403.1"/>
    <property type="molecule type" value="Genomic_DNA"/>
</dbReference>
<gene>
    <name evidence="3" type="ORF">L596_022436</name>
</gene>
<name>A0A4U5MMK3_STECR</name>
<proteinExistence type="inferred from homology"/>
<dbReference type="GO" id="GO:0008270">
    <property type="term" value="F:zinc ion binding"/>
    <property type="evidence" value="ECO:0007669"/>
    <property type="project" value="TreeGrafter"/>
</dbReference>
<reference evidence="3 4" key="1">
    <citation type="journal article" date="2015" name="Genome Biol.">
        <title>Comparative genomics of Steinernema reveals deeply conserved gene regulatory networks.</title>
        <authorList>
            <person name="Dillman A.R."/>
            <person name="Macchietto M."/>
            <person name="Porter C.F."/>
            <person name="Rogers A."/>
            <person name="Williams B."/>
            <person name="Antoshechkin I."/>
            <person name="Lee M.M."/>
            <person name="Goodwin Z."/>
            <person name="Lu X."/>
            <person name="Lewis E.E."/>
            <person name="Goodrich-Blair H."/>
            <person name="Stock S.P."/>
            <person name="Adams B.J."/>
            <person name="Sternberg P.W."/>
            <person name="Mortazavi A."/>
        </authorList>
    </citation>
    <scope>NUCLEOTIDE SEQUENCE [LARGE SCALE GENOMIC DNA]</scope>
    <source>
        <strain evidence="3 4">ALL</strain>
    </source>
</reference>
<organism evidence="3 4">
    <name type="scientific">Steinernema carpocapsae</name>
    <name type="common">Entomopathogenic nematode</name>
    <dbReference type="NCBI Taxonomy" id="34508"/>
    <lineage>
        <taxon>Eukaryota</taxon>
        <taxon>Metazoa</taxon>
        <taxon>Ecdysozoa</taxon>
        <taxon>Nematoda</taxon>
        <taxon>Chromadorea</taxon>
        <taxon>Rhabditida</taxon>
        <taxon>Tylenchina</taxon>
        <taxon>Panagrolaimomorpha</taxon>
        <taxon>Strongyloidoidea</taxon>
        <taxon>Steinernematidae</taxon>
        <taxon>Steinernema</taxon>
    </lineage>
</organism>
<dbReference type="InterPro" id="IPR050344">
    <property type="entry name" value="Peptidase_M1_aminopeptidases"/>
</dbReference>
<dbReference type="GO" id="GO:0005615">
    <property type="term" value="C:extracellular space"/>
    <property type="evidence" value="ECO:0007669"/>
    <property type="project" value="TreeGrafter"/>
</dbReference>